<proteinExistence type="predicted"/>
<evidence type="ECO:0000256" key="1">
    <source>
        <dbReference type="SAM" id="MobiDB-lite"/>
    </source>
</evidence>
<feature type="region of interest" description="Disordered" evidence="1">
    <location>
        <begin position="2228"/>
        <end position="2247"/>
    </location>
</feature>
<dbReference type="OrthoDB" id="437922at2759"/>
<dbReference type="Proteomes" id="UP000030640">
    <property type="component" value="Unassembled WGS sequence"/>
</dbReference>
<dbReference type="PANTHER" id="PTHR12975">
    <property type="entry name" value="TRANSPORT PROTEIN TRAPP"/>
    <property type="match status" value="1"/>
</dbReference>
<sequence>MAKRIEAEIKNIIGDIYVSTILISSSRIAKREVALFLGISINDLFQPFGCSNHLLNDKNEEVDLTLSGAVSISYLSKNNVICQKTIEYQKIKLRFVSLEEYIDVKLDYLDRLLIDTISHNEPDYSDIYNERNLSAYFEKNNQDNTEQSDDYFNYLCANSNALAADVKKEVLRKPTGGGFPSNSVYSERVGEPNRGGTPMSSPPTGYATSAPSPLPHCTERKESLSNVHKYNAFFLPWFRTYFKTAWKYTHMFSDSSCTPLGLIYICSTSDENVIDTYKSMMQKDLKKENVNIHLHIPKCIILLHISSNHDDDIETDVQKLFVKIQSTFLNFKCHLLIIKAHRFLDNCIGVGVKFVREVDTDKGDHLEDGVESLSSLRRPSDDELTKGGITQVGNPNEEKTPPLDGPNRQSVHQHGEAKANGTPTQQLYSKESVLGDERLLSYTEINSLRRNKNKFSAQKNNLQRLRLNSIQELYADNLGSHFSDSTQDGIKAATSSIEIEEMKKVKRSFSNQMSSVYDYILSDETIYISKKDPLHLDESYFCCCLDHVDIVSLKMFFHNFVQICVIPYISTITYDINHLILRNRKTLRNQLKFMWKRTKWNFSSTDAALLVAEQTGSAFLNVAQNVLASSSDATGGRDGIDGSNALPGNYTQEEEKDVLRGDQQKSIPSESASVQRSTSGDLAQMGEGPDVLAASGANDAPNTVDTANMGHAANMGNAANTGNQANTVEAKNYDKEPLEQLYKTLSDVYFILGEYELAYGTLKICINEFKHDKSYFYLGNIYKLTSLSIFNMESQVNKKDSLYYLDLSYQMFSKCQHLNYMFICSILNYYLSLIHDEKNEASVNILINANVDFTYLDEKLIEESRPVGEGRRPSKLSFQINNIRSGLLLEQITYTNEQASNSVHRSEGPDVEEGAKRGITTMGEHHLNGQGEHAQKILSEGNITSGEDQPLHPPFGQSYNGHHDEGNENKREDPHQRRETIDTLTSSDDYEEEESHQSGKRGSRSVENALLQDDPDEQIVQKKNDYKCRKYLFEMTLAGHTFNKCGFKKLALFCYSKVLKKYEKKKMKHIYEHLHFMMARQAFSINLYYEALNHYICILNSIAKSFEQSYVLNGHVDIYCASPDKEINFIREFAYVYKIYVDRVLSRFFRRLRDRGAQRGTHGGKQMDTMGDSAGEPNEAVSQGTSSQGTSSHRASSPNKPNRMLYFQEDNEQNIIKPLNLRIPLLHIRDDEGCFLNSVYVSKTNIYTYQRRIETNFFNIIKDCLFKMNKYDTTLDDLFTIMAKEFRDLSPSNLHELNYLHVTYKKFINCVFNDCIECSSAEFSISDGAEGQGGSSTEGASPTGATSTQGNSDKNNSPCTARHAPIKSINMTPFVTSSSKECFTTYIHELKAKFTNCLPLMQSVRGKNIYQRSTAKEETIVNNKFVQYASKGEFIFVTFKLVNPLHTKVECQGAHICAHYYNGSMNSDIEVEKRVIILEARETRVFTLFLRPKKRGLLFISGITWHLFGLVKVHQNFFTYGMKKLNKKFDRIHTIKYDEVYNCDGKEEKKQSVKRLNKEINSYTWSSNIGMPEGNSADKMKYYDVDNRLLFYVYDNTYHFSFQFENIRSGEKRNVSNYEVDFVELLEGEEFEMVLKAVNHSVMPVNYLTFCITPSSLFNCYKVVHNEEEYLLGEPPNVHLMSHHEKEKKEDTCRGGFPHEKNAQPEEGEKIHQNEPNSRRKLLSIVSDLYCEEALREDTNVFRQKFKNKQIQHIKISGDISPNDVFYLHVQVKSNCTGMHKCMITALCKEKNEEIKVADDTNMKKKKESCLSYPEMFVDKKEKCFLFLRLLHVVPLVKLSTYLLNPCHGPNSFIYFFIHNLCRSDIYMDNILLEREKGARSLAGEKGPAKKSAGVYTSEKGPLQTSADVRASPSFTKLITVHASDFVYLRKGEKSTVLLCARESPPNLAVNVSRNSPQNAAPIAVHMNWVVKDGKHSRKGSMKKAVHFSTDIVTLSVDQTNRDIYLNKQKEQIFQITINIQNNSGEDLTNFYVQAEEVDSMKSGLSMDCYGDEEGHELEVPMVEDPMLDVPMVEDSLLDAPIMCVDRGEELPGQTEYAHKNDLSEEVEKKLPSVSCINANAAAGGDMGIPICANEGGPFQIDQVVEYNNLSAGIFPQGSMDEAKGQAVAPHFSYQSTLNDEISILQNSVTGKINLSNYNPISASYRWDGNFEVSMSTRLLGTGCLPDEVHGESEPVSEGGGEGADNRHDVKQVEKHIGKHIDKQDVIFEAANSMEKRNLRTDKMTRRFHQTVRDNTYVHNNDCTDAHQCTPLGSNLPLGNVPKKEATGRRALSLSGFLFMGIVQRYVKRLKKGQSKKVYFNVLFTREGIYNINKFHVIFDMNNETFMVQPLKQLIVQVHR</sequence>
<feature type="region of interest" description="Disordered" evidence="1">
    <location>
        <begin position="943"/>
        <end position="1016"/>
    </location>
</feature>
<feature type="compositionally biased region" description="Low complexity" evidence="1">
    <location>
        <begin position="706"/>
        <end position="723"/>
    </location>
</feature>
<feature type="compositionally biased region" description="Low complexity" evidence="1">
    <location>
        <begin position="1182"/>
        <end position="1192"/>
    </location>
</feature>
<dbReference type="PANTHER" id="PTHR12975:SF6">
    <property type="entry name" value="TRAFFICKING PROTEIN PARTICLE COMPLEX SUBUNIT 8"/>
    <property type="match status" value="1"/>
</dbReference>
<evidence type="ECO:0008006" key="4">
    <source>
        <dbReference type="Google" id="ProtNLM"/>
    </source>
</evidence>
<gene>
    <name evidence="2" type="ORF">C922_01193</name>
</gene>
<dbReference type="GO" id="GO:1990072">
    <property type="term" value="C:TRAPPIII protein complex"/>
    <property type="evidence" value="ECO:0007669"/>
    <property type="project" value="TreeGrafter"/>
</dbReference>
<feature type="region of interest" description="Disordered" evidence="1">
    <location>
        <begin position="633"/>
        <end position="723"/>
    </location>
</feature>
<evidence type="ECO:0000313" key="3">
    <source>
        <dbReference type="Proteomes" id="UP000030640"/>
    </source>
</evidence>
<feature type="region of interest" description="Disordered" evidence="1">
    <location>
        <begin position="366"/>
        <end position="426"/>
    </location>
</feature>
<feature type="region of interest" description="Disordered" evidence="1">
    <location>
        <begin position="1329"/>
        <end position="1359"/>
    </location>
</feature>
<dbReference type="Pfam" id="PF12739">
    <property type="entry name" value="TRAPPC-Trs85"/>
    <property type="match status" value="2"/>
</dbReference>
<organism evidence="2 3">
    <name type="scientific">Plasmodium inui San Antonio 1</name>
    <dbReference type="NCBI Taxonomy" id="1237626"/>
    <lineage>
        <taxon>Eukaryota</taxon>
        <taxon>Sar</taxon>
        <taxon>Alveolata</taxon>
        <taxon>Apicomplexa</taxon>
        <taxon>Aconoidasida</taxon>
        <taxon>Haemosporida</taxon>
        <taxon>Plasmodiidae</taxon>
        <taxon>Plasmodium</taxon>
        <taxon>Plasmodium (Plasmodium)</taxon>
    </lineage>
</organism>
<feature type="compositionally biased region" description="Basic and acidic residues" evidence="1">
    <location>
        <begin position="1689"/>
        <end position="1713"/>
    </location>
</feature>
<dbReference type="RefSeq" id="XP_008815023.1">
    <property type="nucleotide sequence ID" value="XM_008816801.1"/>
</dbReference>
<feature type="region of interest" description="Disordered" evidence="1">
    <location>
        <begin position="179"/>
        <end position="213"/>
    </location>
</feature>
<feature type="region of interest" description="Disordered" evidence="1">
    <location>
        <begin position="1158"/>
        <end position="1202"/>
    </location>
</feature>
<dbReference type="VEuPathDB" id="PlasmoDB:C922_01193"/>
<dbReference type="GeneID" id="20036467"/>
<keyword evidence="3" id="KW-1185">Reference proteome</keyword>
<dbReference type="EMBL" id="KI965463">
    <property type="protein sequence ID" value="EUD68175.1"/>
    <property type="molecule type" value="Genomic_DNA"/>
</dbReference>
<evidence type="ECO:0000313" key="2">
    <source>
        <dbReference type="EMBL" id="EUD68175.1"/>
    </source>
</evidence>
<feature type="compositionally biased region" description="Basic and acidic residues" evidence="1">
    <location>
        <begin position="961"/>
        <end position="981"/>
    </location>
</feature>
<feature type="compositionally biased region" description="Polar residues" evidence="1">
    <location>
        <begin position="664"/>
        <end position="681"/>
    </location>
</feature>
<protein>
    <recommendedName>
        <fullName evidence="4">Trafficking protein particle complex subunit 8</fullName>
    </recommendedName>
</protein>
<reference evidence="2 3" key="1">
    <citation type="submission" date="2013-02" db="EMBL/GenBank/DDBJ databases">
        <title>The Genome Sequence of Plasmodium inui San Antonio 1.</title>
        <authorList>
            <consortium name="The Broad Institute Genome Sequencing Platform"/>
            <consortium name="The Broad Institute Genome Sequencing Center for Infectious Disease"/>
            <person name="Neafsey D."/>
            <person name="Cheeseman I."/>
            <person name="Volkman S."/>
            <person name="Adams J."/>
            <person name="Walker B."/>
            <person name="Young S.K."/>
            <person name="Zeng Q."/>
            <person name="Gargeya S."/>
            <person name="Fitzgerald M."/>
            <person name="Haas B."/>
            <person name="Abouelleil A."/>
            <person name="Alvarado L."/>
            <person name="Arachchi H.M."/>
            <person name="Berlin A.M."/>
            <person name="Chapman S.B."/>
            <person name="Dewar J."/>
            <person name="Goldberg J."/>
            <person name="Griggs A."/>
            <person name="Gujja S."/>
            <person name="Hansen M."/>
            <person name="Howarth C."/>
            <person name="Imamovic A."/>
            <person name="Larimer J."/>
            <person name="McCowan C."/>
            <person name="Murphy C."/>
            <person name="Neiman D."/>
            <person name="Pearson M."/>
            <person name="Priest M."/>
            <person name="Roberts A."/>
            <person name="Saif S."/>
            <person name="Shea T."/>
            <person name="Sisk P."/>
            <person name="Sykes S."/>
            <person name="Wortman J."/>
            <person name="Nusbaum C."/>
            <person name="Birren B."/>
        </authorList>
    </citation>
    <scope>NUCLEOTIDE SEQUENCE [LARGE SCALE GENOMIC DNA]</scope>
    <source>
        <strain evidence="2 3">San Antonio 1</strain>
    </source>
</reference>
<feature type="compositionally biased region" description="Polar residues" evidence="1">
    <location>
        <begin position="198"/>
        <end position="211"/>
    </location>
</feature>
<accession>W7A927</accession>
<dbReference type="InterPro" id="IPR024420">
    <property type="entry name" value="TRAPP_III_complex_Trs85"/>
</dbReference>
<feature type="region of interest" description="Disordered" evidence="1">
    <location>
        <begin position="1689"/>
        <end position="1716"/>
    </location>
</feature>
<name>W7A927_9APIC</name>
<feature type="compositionally biased region" description="Polar residues" evidence="1">
    <location>
        <begin position="1337"/>
        <end position="1359"/>
    </location>
</feature>